<dbReference type="GO" id="GO:0007264">
    <property type="term" value="P:small GTPase-mediated signal transduction"/>
    <property type="evidence" value="ECO:0007669"/>
    <property type="project" value="TreeGrafter"/>
</dbReference>
<dbReference type="SUPFAM" id="SSF48350">
    <property type="entry name" value="GTPase activation domain, GAP"/>
    <property type="match status" value="1"/>
</dbReference>
<dbReference type="InterPro" id="IPR001251">
    <property type="entry name" value="CRAL-TRIO_dom"/>
</dbReference>
<dbReference type="InterPro" id="IPR036865">
    <property type="entry name" value="CRAL-TRIO_dom_sf"/>
</dbReference>
<feature type="region of interest" description="Disordered" evidence="1">
    <location>
        <begin position="734"/>
        <end position="789"/>
    </location>
</feature>
<feature type="region of interest" description="Disordered" evidence="1">
    <location>
        <begin position="624"/>
        <end position="676"/>
    </location>
</feature>
<organism evidence="4 5">
    <name type="scientific">Meristemomyces frigidus</name>
    <dbReference type="NCBI Taxonomy" id="1508187"/>
    <lineage>
        <taxon>Eukaryota</taxon>
        <taxon>Fungi</taxon>
        <taxon>Dikarya</taxon>
        <taxon>Ascomycota</taxon>
        <taxon>Pezizomycotina</taxon>
        <taxon>Dothideomycetes</taxon>
        <taxon>Dothideomycetidae</taxon>
        <taxon>Mycosphaerellales</taxon>
        <taxon>Teratosphaeriaceae</taxon>
        <taxon>Meristemomyces</taxon>
    </lineage>
</organism>
<dbReference type="InterPro" id="IPR000198">
    <property type="entry name" value="RhoGAP_dom"/>
</dbReference>
<gene>
    <name evidence="4" type="ORF">LTR62_005607</name>
</gene>
<proteinExistence type="predicted"/>
<dbReference type="GO" id="GO:0005096">
    <property type="term" value="F:GTPase activator activity"/>
    <property type="evidence" value="ECO:0007669"/>
    <property type="project" value="TreeGrafter"/>
</dbReference>
<dbReference type="PANTHER" id="PTHR45808:SF2">
    <property type="entry name" value="RHO GTPASE-ACTIVATING PROTEIN 68F"/>
    <property type="match status" value="1"/>
</dbReference>
<feature type="domain" description="Rho-GAP" evidence="3">
    <location>
        <begin position="219"/>
        <end position="436"/>
    </location>
</feature>
<accession>A0AAN7TDC4</accession>
<feature type="compositionally biased region" description="Low complexity" evidence="1">
    <location>
        <begin position="743"/>
        <end position="755"/>
    </location>
</feature>
<dbReference type="SUPFAM" id="SSF52087">
    <property type="entry name" value="CRAL/TRIO domain"/>
    <property type="match status" value="1"/>
</dbReference>
<feature type="region of interest" description="Disordered" evidence="1">
    <location>
        <begin position="518"/>
        <end position="604"/>
    </location>
</feature>
<evidence type="ECO:0000259" key="2">
    <source>
        <dbReference type="PROSITE" id="PS50191"/>
    </source>
</evidence>
<feature type="compositionally biased region" description="Polar residues" evidence="1">
    <location>
        <begin position="553"/>
        <end position="563"/>
    </location>
</feature>
<protein>
    <recommendedName>
        <fullName evidence="6">CRAL-TRIO domain-containing protein</fullName>
    </recommendedName>
</protein>
<dbReference type="SMART" id="SM00324">
    <property type="entry name" value="RhoGAP"/>
    <property type="match status" value="1"/>
</dbReference>
<dbReference type="Gene3D" id="1.10.555.10">
    <property type="entry name" value="Rho GTPase activation protein"/>
    <property type="match status" value="1"/>
</dbReference>
<dbReference type="Proteomes" id="UP001310890">
    <property type="component" value="Unassembled WGS sequence"/>
</dbReference>
<dbReference type="Gene3D" id="3.40.525.10">
    <property type="entry name" value="CRAL-TRIO lipid binding domain"/>
    <property type="match status" value="1"/>
</dbReference>
<dbReference type="PROSITE" id="PS50191">
    <property type="entry name" value="CRAL_TRIO"/>
    <property type="match status" value="1"/>
</dbReference>
<sequence>MRSALAAAASRRATRSRSASLSTVPPSESSNDYVPELAAIAASILYRSPLASREGRPIFILNAAAFPDAWEVDYDSLLSYVLARLPGEEELISGTEYEVVFFAGGQPEGATSEKKQGPGIGWYLQAYHVLSRATRKKLQRLYIVHPRTWVRVLIGVFGTIVSPKFRRKIAHVSTLSQLALQVPIERLLIPPSTYLQDRKLAAEIDVPYASGRRAFGARHPLPKNIDTGQTRLPRVLRETTSFLLLPQNITVEGLFRIPPHNVLAGVLQEAYNRGQQFIVWKEKNATVVQPGISQTLLDEIRLEDAYGVHLAASMIKRWYHELLLPIFPESSYAGLREKYSSPDAKITLEELVELILPASPISPLTSTSREVLTRHLFPLLSAVAEHEAQNKMNAENLAILFSMCLVCGSNQLEDARMANVIKKILQAAIVEWPQLRDGLGISTDAFATNLLPPVDSRDYEDAVEDERYVSGAHEQEDGHRIIMADLADDIEEKKRQPLLPPRISEKVSGMVDTLKDRLPLTTPANVGAPTESKRTPPTVPPRLPPRSRAASVTKPTPSPTLDVNSVALKRKPTPAQASDSGLGVTGPTKYSPVIDGNGRNTTVAESPVTYTSGIRLGPLNANGFPDEKTAGLPLHQQPDNIHPSLNMPKRKAISGTDSDPSSKPTHAGSNVRSVSESSTQLGLAKLVAQNGADISAQRDGADDVEEDNPAVRMTAALLASDSDAIVFRKPSWPASATRHPQFSSTTTAVPSSSSPPILPIRASRTFHIPPDNHGLNPPTSGPRARAPSPGLLKRMESMETSNAQPALKPRRLNMKKASVDDLRRLYEDRVSFAEGLRKVDEARRGSGQTL</sequence>
<dbReference type="EMBL" id="JAVRRL010000046">
    <property type="protein sequence ID" value="KAK5110730.1"/>
    <property type="molecule type" value="Genomic_DNA"/>
</dbReference>
<evidence type="ECO:0000259" key="3">
    <source>
        <dbReference type="PROSITE" id="PS50238"/>
    </source>
</evidence>
<evidence type="ECO:0000313" key="4">
    <source>
        <dbReference type="EMBL" id="KAK5110730.1"/>
    </source>
</evidence>
<dbReference type="AlphaFoldDB" id="A0AAN7TDC4"/>
<dbReference type="Pfam" id="PF00620">
    <property type="entry name" value="RhoGAP"/>
    <property type="match status" value="1"/>
</dbReference>
<dbReference type="Pfam" id="PF13716">
    <property type="entry name" value="CRAL_TRIO_2"/>
    <property type="match status" value="1"/>
</dbReference>
<feature type="compositionally biased region" description="Polar residues" evidence="1">
    <location>
        <begin position="655"/>
        <end position="676"/>
    </location>
</feature>
<feature type="domain" description="CRAL-TRIO" evidence="2">
    <location>
        <begin position="33"/>
        <end position="190"/>
    </location>
</feature>
<comment type="caution">
    <text evidence="4">The sequence shown here is derived from an EMBL/GenBank/DDBJ whole genome shotgun (WGS) entry which is preliminary data.</text>
</comment>
<evidence type="ECO:0008006" key="6">
    <source>
        <dbReference type="Google" id="ProtNLM"/>
    </source>
</evidence>
<evidence type="ECO:0000313" key="5">
    <source>
        <dbReference type="Proteomes" id="UP001310890"/>
    </source>
</evidence>
<dbReference type="PANTHER" id="PTHR45808">
    <property type="entry name" value="RHO GTPASE-ACTIVATING PROTEIN 68F"/>
    <property type="match status" value="1"/>
</dbReference>
<dbReference type="CDD" id="cd00159">
    <property type="entry name" value="RhoGAP"/>
    <property type="match status" value="1"/>
</dbReference>
<reference evidence="4" key="1">
    <citation type="submission" date="2023-08" db="EMBL/GenBank/DDBJ databases">
        <title>Black Yeasts Isolated from many extreme environments.</title>
        <authorList>
            <person name="Coleine C."/>
            <person name="Stajich J.E."/>
            <person name="Selbmann L."/>
        </authorList>
    </citation>
    <scope>NUCLEOTIDE SEQUENCE</scope>
    <source>
        <strain evidence="4">CCFEE 5401</strain>
    </source>
</reference>
<dbReference type="InterPro" id="IPR008936">
    <property type="entry name" value="Rho_GTPase_activation_prot"/>
</dbReference>
<dbReference type="PROSITE" id="PS50238">
    <property type="entry name" value="RHOGAP"/>
    <property type="match status" value="1"/>
</dbReference>
<dbReference type="GO" id="GO:0005737">
    <property type="term" value="C:cytoplasm"/>
    <property type="evidence" value="ECO:0007669"/>
    <property type="project" value="TreeGrafter"/>
</dbReference>
<evidence type="ECO:0000256" key="1">
    <source>
        <dbReference type="SAM" id="MobiDB-lite"/>
    </source>
</evidence>
<name>A0AAN7TDC4_9PEZI</name>
<dbReference type="CDD" id="cd00170">
    <property type="entry name" value="SEC14"/>
    <property type="match status" value="1"/>
</dbReference>